<dbReference type="Proteomes" id="UP000724584">
    <property type="component" value="Unassembled WGS sequence"/>
</dbReference>
<keyword evidence="2" id="KW-1185">Reference proteome</keyword>
<organism evidence="1 2">
    <name type="scientific">Chaetomium tenue</name>
    <dbReference type="NCBI Taxonomy" id="1854479"/>
    <lineage>
        <taxon>Eukaryota</taxon>
        <taxon>Fungi</taxon>
        <taxon>Dikarya</taxon>
        <taxon>Ascomycota</taxon>
        <taxon>Pezizomycotina</taxon>
        <taxon>Sordariomycetes</taxon>
        <taxon>Sordariomycetidae</taxon>
        <taxon>Sordariales</taxon>
        <taxon>Chaetomiaceae</taxon>
        <taxon>Chaetomium</taxon>
    </lineage>
</organism>
<name>A0ACB7P7C8_9PEZI</name>
<reference evidence="1 2" key="1">
    <citation type="journal article" date="2021" name="Nat. Commun.">
        <title>Genetic determinants of endophytism in the Arabidopsis root mycobiome.</title>
        <authorList>
            <person name="Mesny F."/>
            <person name="Miyauchi S."/>
            <person name="Thiergart T."/>
            <person name="Pickel B."/>
            <person name="Atanasova L."/>
            <person name="Karlsson M."/>
            <person name="Huettel B."/>
            <person name="Barry K.W."/>
            <person name="Haridas S."/>
            <person name="Chen C."/>
            <person name="Bauer D."/>
            <person name="Andreopoulos W."/>
            <person name="Pangilinan J."/>
            <person name="LaButti K."/>
            <person name="Riley R."/>
            <person name="Lipzen A."/>
            <person name="Clum A."/>
            <person name="Drula E."/>
            <person name="Henrissat B."/>
            <person name="Kohler A."/>
            <person name="Grigoriev I.V."/>
            <person name="Martin F.M."/>
            <person name="Hacquard S."/>
        </authorList>
    </citation>
    <scope>NUCLEOTIDE SEQUENCE [LARGE SCALE GENOMIC DNA]</scope>
    <source>
        <strain evidence="1 2">MPI-SDFR-AT-0079</strain>
    </source>
</reference>
<comment type="caution">
    <text evidence="1">The sequence shown here is derived from an EMBL/GenBank/DDBJ whole genome shotgun (WGS) entry which is preliminary data.</text>
</comment>
<gene>
    <name evidence="1" type="ORF">F5144DRAFT_602968</name>
</gene>
<accession>A0ACB7P7C8</accession>
<sequence>MMLRRLITAVVGAFNWVCRYFGQPPWMVVLCAILLIVDYRAFNNFMNGDASLMEAVTGAIDGHKWHSCRRDTDTEEPTGSRDGRRAVAAARAAFPTLTPEGLNANPFFKENWQRIAHEASKQSSAVTEEFYREMQHTHRRLVYILRAIGDDGERLRNLENNTAKDAGSWFQWSRSAEPKLGPEKAKLQRMVRHFWDILQQVSSAYSRFQKDINTVDLALSTIVLQDEKTDKNPFLFFGEGIVRINERFDSKGASSSSASYEKGKECKNGNGAISPDDPEAATFIQNLHTVHIVGSLFHSSFSNARVRLKMLAEAMEKQAEWAEFAKSTLGMVDSALRDQIAPPELVVAIEGVVGLAEELRVMIEESFFRKDE</sequence>
<dbReference type="EMBL" id="JAGIZQ010000004">
    <property type="protein sequence ID" value="KAH6632222.1"/>
    <property type="molecule type" value="Genomic_DNA"/>
</dbReference>
<proteinExistence type="predicted"/>
<evidence type="ECO:0000313" key="2">
    <source>
        <dbReference type="Proteomes" id="UP000724584"/>
    </source>
</evidence>
<evidence type="ECO:0000313" key="1">
    <source>
        <dbReference type="EMBL" id="KAH6632222.1"/>
    </source>
</evidence>
<protein>
    <submittedName>
        <fullName evidence="1">Uncharacterized protein</fullName>
    </submittedName>
</protein>